<feature type="region of interest" description="Disordered" evidence="1">
    <location>
        <begin position="1"/>
        <end position="43"/>
    </location>
</feature>
<accession>A0A8T3C8V5</accession>
<evidence type="ECO:0000259" key="2">
    <source>
        <dbReference type="Pfam" id="PF14111"/>
    </source>
</evidence>
<evidence type="ECO:0000256" key="1">
    <source>
        <dbReference type="SAM" id="MobiDB-lite"/>
    </source>
</evidence>
<dbReference type="Pfam" id="PF14111">
    <property type="entry name" value="DUF4283"/>
    <property type="match status" value="1"/>
</dbReference>
<proteinExistence type="predicted"/>
<dbReference type="PANTHER" id="PTHR31286:SF179">
    <property type="entry name" value="RNASE H TYPE-1 DOMAIN-CONTAINING PROTEIN"/>
    <property type="match status" value="1"/>
</dbReference>
<sequence>MSSSNVWGKTTSPSHGKSRGFFDLDADSTKSPTRSFKDVLSGTTMQGDSAPKLTQSVVNGVPAILISDEDVLKLASLFQFTLVGKFALRRPNLDSIRSFFANLKLFGFYSVGLLDSRHVAIQLSNDLDYSRVFARRSYFINNCQMRILKWTPFFDIHEESPIVPIWFSFPNLRLHFFNPQVLHALGSIFGRSLQTDQATASRTRPSVARVLVEVDISKIHPKEVWVGSKAFGYMQKIEFEKVSDFCSHCKIHGHAMSDCFRLHPELKKSVKATVEIADSPINSISNIMPDQILSHAVMDVQVEKETGSVGQENEVEVVANTEGNVLCNDSEKLPNSFVSVDSMLNNSIDSALAHTKANLAINEDSDVSENGEEGEYIPSENRKEISVQNVESSENCEEGEYIPTENRKDKSMQNLERGISLPVELEGSKSKKAVGDDSFLNKFENDQFTKVNKKKGKKIKESVSSTPFSTRAQTNAKGSHG</sequence>
<keyword evidence="4" id="KW-1185">Reference proteome</keyword>
<comment type="caution">
    <text evidence="3">The sequence shown here is derived from an EMBL/GenBank/DDBJ whole genome shotgun (WGS) entry which is preliminary data.</text>
</comment>
<dbReference type="AlphaFoldDB" id="A0A8T3C8V5"/>
<feature type="compositionally biased region" description="Polar residues" evidence="1">
    <location>
        <begin position="1"/>
        <end position="15"/>
    </location>
</feature>
<feature type="region of interest" description="Disordered" evidence="1">
    <location>
        <begin position="452"/>
        <end position="481"/>
    </location>
</feature>
<dbReference type="PANTHER" id="PTHR31286">
    <property type="entry name" value="GLYCINE-RICH CELL WALL STRUCTURAL PROTEIN 1.8-LIKE"/>
    <property type="match status" value="1"/>
</dbReference>
<feature type="compositionally biased region" description="Polar residues" evidence="1">
    <location>
        <begin position="462"/>
        <end position="481"/>
    </location>
</feature>
<name>A0A8T3C8V5_DENNO</name>
<organism evidence="3 4">
    <name type="scientific">Dendrobium nobile</name>
    <name type="common">Orchid</name>
    <dbReference type="NCBI Taxonomy" id="94219"/>
    <lineage>
        <taxon>Eukaryota</taxon>
        <taxon>Viridiplantae</taxon>
        <taxon>Streptophyta</taxon>
        <taxon>Embryophyta</taxon>
        <taxon>Tracheophyta</taxon>
        <taxon>Spermatophyta</taxon>
        <taxon>Magnoliopsida</taxon>
        <taxon>Liliopsida</taxon>
        <taxon>Asparagales</taxon>
        <taxon>Orchidaceae</taxon>
        <taxon>Epidendroideae</taxon>
        <taxon>Malaxideae</taxon>
        <taxon>Dendrobiinae</taxon>
        <taxon>Dendrobium</taxon>
    </lineage>
</organism>
<gene>
    <name evidence="3" type="ORF">KFK09_003016</name>
</gene>
<dbReference type="InterPro" id="IPR040256">
    <property type="entry name" value="At4g02000-like"/>
</dbReference>
<protein>
    <recommendedName>
        <fullName evidence="2">DUF4283 domain-containing protein</fullName>
    </recommendedName>
</protein>
<evidence type="ECO:0000313" key="4">
    <source>
        <dbReference type="Proteomes" id="UP000829196"/>
    </source>
</evidence>
<feature type="domain" description="DUF4283" evidence="2">
    <location>
        <begin position="76"/>
        <end position="157"/>
    </location>
</feature>
<dbReference type="OrthoDB" id="851886at2759"/>
<dbReference type="EMBL" id="JAGYWB010000003">
    <property type="protein sequence ID" value="KAI0527416.1"/>
    <property type="molecule type" value="Genomic_DNA"/>
</dbReference>
<reference evidence="3" key="1">
    <citation type="journal article" date="2022" name="Front. Genet.">
        <title>Chromosome-Scale Assembly of the Dendrobium nobile Genome Provides Insights Into the Molecular Mechanism of the Biosynthesis of the Medicinal Active Ingredient of Dendrobium.</title>
        <authorList>
            <person name="Xu Q."/>
            <person name="Niu S.-C."/>
            <person name="Li K.-L."/>
            <person name="Zheng P.-J."/>
            <person name="Zhang X.-J."/>
            <person name="Jia Y."/>
            <person name="Liu Y."/>
            <person name="Niu Y.-X."/>
            <person name="Yu L.-H."/>
            <person name="Chen D.-F."/>
            <person name="Zhang G.-Q."/>
        </authorList>
    </citation>
    <scope>NUCLEOTIDE SEQUENCE</scope>
    <source>
        <tissue evidence="3">Leaf</tissue>
    </source>
</reference>
<dbReference type="Proteomes" id="UP000829196">
    <property type="component" value="Unassembled WGS sequence"/>
</dbReference>
<evidence type="ECO:0000313" key="3">
    <source>
        <dbReference type="EMBL" id="KAI0527416.1"/>
    </source>
</evidence>
<dbReference type="InterPro" id="IPR025558">
    <property type="entry name" value="DUF4283"/>
</dbReference>